<dbReference type="AlphaFoldDB" id="A0A2G5SGE9"/>
<dbReference type="PROSITE" id="PS50181">
    <property type="entry name" value="FBOX"/>
    <property type="match status" value="1"/>
</dbReference>
<feature type="domain" description="F-box" evidence="2">
    <location>
        <begin position="2"/>
        <end position="51"/>
    </location>
</feature>
<dbReference type="InterPro" id="IPR001810">
    <property type="entry name" value="F-box_dom"/>
</dbReference>
<evidence type="ECO:0000256" key="1">
    <source>
        <dbReference type="SAM" id="MobiDB-lite"/>
    </source>
</evidence>
<dbReference type="EMBL" id="PDUG01000008">
    <property type="protein sequence ID" value="PIC14130.1"/>
    <property type="molecule type" value="Genomic_DNA"/>
</dbReference>
<dbReference type="Pfam" id="PF00646">
    <property type="entry name" value="F-box"/>
    <property type="match status" value="1"/>
</dbReference>
<keyword evidence="4" id="KW-1185">Reference proteome</keyword>
<protein>
    <recommendedName>
        <fullName evidence="2">F-box domain-containing protein</fullName>
    </recommendedName>
</protein>
<dbReference type="Pfam" id="PF07735">
    <property type="entry name" value="FBA_2"/>
    <property type="match status" value="1"/>
</dbReference>
<dbReference type="PANTHER" id="PTHR21503">
    <property type="entry name" value="F-BOX-CONTAINING HYPOTHETICAL PROTEIN C.ELEGANS"/>
    <property type="match status" value="1"/>
</dbReference>
<evidence type="ECO:0000313" key="3">
    <source>
        <dbReference type="EMBL" id="PIC14130.1"/>
    </source>
</evidence>
<dbReference type="InterPro" id="IPR012885">
    <property type="entry name" value="F-box_Sdz-33"/>
</dbReference>
<evidence type="ECO:0000313" key="4">
    <source>
        <dbReference type="Proteomes" id="UP000230233"/>
    </source>
</evidence>
<organism evidence="3 4">
    <name type="scientific">Caenorhabditis nigoni</name>
    <dbReference type="NCBI Taxonomy" id="1611254"/>
    <lineage>
        <taxon>Eukaryota</taxon>
        <taxon>Metazoa</taxon>
        <taxon>Ecdysozoa</taxon>
        <taxon>Nematoda</taxon>
        <taxon>Chromadorea</taxon>
        <taxon>Rhabditida</taxon>
        <taxon>Rhabditina</taxon>
        <taxon>Rhabditomorpha</taxon>
        <taxon>Rhabditoidea</taxon>
        <taxon>Rhabditidae</taxon>
        <taxon>Peloderinae</taxon>
        <taxon>Caenorhabditis</taxon>
    </lineage>
</organism>
<name>A0A2G5SGE9_9PELO</name>
<reference evidence="4" key="1">
    <citation type="submission" date="2017-10" db="EMBL/GenBank/DDBJ databases">
        <title>Rapid genome shrinkage in a self-fertile nematode reveals novel sperm competition proteins.</title>
        <authorList>
            <person name="Yin D."/>
            <person name="Schwarz E.M."/>
            <person name="Thomas C.G."/>
            <person name="Felde R.L."/>
            <person name="Korf I.F."/>
            <person name="Cutter A.D."/>
            <person name="Schartner C.M."/>
            <person name="Ralston E.J."/>
            <person name="Meyer B.J."/>
            <person name="Haag E.S."/>
        </authorList>
    </citation>
    <scope>NUCLEOTIDE SEQUENCE [LARGE SCALE GENOMIC DNA]</scope>
    <source>
        <strain evidence="4">JU1422</strain>
    </source>
</reference>
<feature type="region of interest" description="Disordered" evidence="1">
    <location>
        <begin position="341"/>
        <end position="360"/>
    </location>
</feature>
<dbReference type="Proteomes" id="UP000230233">
    <property type="component" value="Unassembled WGS sequence"/>
</dbReference>
<dbReference type="PANTHER" id="PTHR21503:SF52">
    <property type="entry name" value="F-BOX DOMAIN-CONTAINING PROTEIN"/>
    <property type="match status" value="1"/>
</dbReference>
<proteinExistence type="predicted"/>
<dbReference type="OrthoDB" id="10653207at2759"/>
<comment type="caution">
    <text evidence="3">The sequence shown here is derived from an EMBL/GenBank/DDBJ whole genome shotgun (WGS) entry which is preliminary data.</text>
</comment>
<sequence length="360" mass="41500">MPIPLLSFPSDLLRDLFKECDPFDLYKLSQCSKRTRKSIMTNTSTNNWKIRGNDKKIFVLCEKSRYCFIKTTMPNAYEYAKQYPFFDLCMEPVKGMFIQYPNGGFPELFVHLLDTLRIRTVNELISPNETAPSCSFERYLELMRSVIERNLDVERLYCNTKGDECAIATFMELSNQINVTKAFHCDQPFPPGFQHHFTRFPEQIFLRDSHWFQLDQLISCSCTHIELEESTLSNQDIDLLLRKWKKNEALPNLQSLGISTKNVDNKSSILGMIPPINGNGNPRRYIRVENADKEVIDPVQVTKDDGTVGWLKVELGIRPIIKLLIVNSSSSVREIIRRSPIFESDTEEESEDEEGASDAS</sequence>
<evidence type="ECO:0000259" key="2">
    <source>
        <dbReference type="PROSITE" id="PS50181"/>
    </source>
</evidence>
<feature type="compositionally biased region" description="Acidic residues" evidence="1">
    <location>
        <begin position="344"/>
        <end position="360"/>
    </location>
</feature>
<accession>A0A2G5SGE9</accession>
<gene>
    <name evidence="3" type="ORF">B9Z55_027146</name>
</gene>